<keyword evidence="3" id="KW-1185">Reference proteome</keyword>
<feature type="non-terminal residue" evidence="2">
    <location>
        <position position="1"/>
    </location>
</feature>
<sequence length="24" mass="2642">AILPQRLNGSEAENASEAEMRQNL</sequence>
<reference evidence="2 3" key="1">
    <citation type="journal article" date="2018" name="Front. Plant Sci.">
        <title>Red Clover (Trifolium pratense) and Zigzag Clover (T. medium) - A Picture of Genomic Similarities and Differences.</title>
        <authorList>
            <person name="Dluhosova J."/>
            <person name="Istvanek J."/>
            <person name="Nedelnik J."/>
            <person name="Repkova J."/>
        </authorList>
    </citation>
    <scope>NUCLEOTIDE SEQUENCE [LARGE SCALE GENOMIC DNA]</scope>
    <source>
        <strain evidence="3">cv. 10/8</strain>
        <tissue evidence="2">Leaf</tissue>
    </source>
</reference>
<evidence type="ECO:0000313" key="2">
    <source>
        <dbReference type="EMBL" id="MCI46979.1"/>
    </source>
</evidence>
<proteinExistence type="predicted"/>
<organism evidence="2 3">
    <name type="scientific">Trifolium medium</name>
    <dbReference type="NCBI Taxonomy" id="97028"/>
    <lineage>
        <taxon>Eukaryota</taxon>
        <taxon>Viridiplantae</taxon>
        <taxon>Streptophyta</taxon>
        <taxon>Embryophyta</taxon>
        <taxon>Tracheophyta</taxon>
        <taxon>Spermatophyta</taxon>
        <taxon>Magnoliopsida</taxon>
        <taxon>eudicotyledons</taxon>
        <taxon>Gunneridae</taxon>
        <taxon>Pentapetalae</taxon>
        <taxon>rosids</taxon>
        <taxon>fabids</taxon>
        <taxon>Fabales</taxon>
        <taxon>Fabaceae</taxon>
        <taxon>Papilionoideae</taxon>
        <taxon>50 kb inversion clade</taxon>
        <taxon>NPAAA clade</taxon>
        <taxon>Hologalegina</taxon>
        <taxon>IRL clade</taxon>
        <taxon>Trifolieae</taxon>
        <taxon>Trifolium</taxon>
    </lineage>
</organism>
<feature type="region of interest" description="Disordered" evidence="1">
    <location>
        <begin position="1"/>
        <end position="24"/>
    </location>
</feature>
<dbReference type="AlphaFoldDB" id="A0A392SEA3"/>
<comment type="caution">
    <text evidence="2">The sequence shown here is derived from an EMBL/GenBank/DDBJ whole genome shotgun (WGS) entry which is preliminary data.</text>
</comment>
<protein>
    <submittedName>
        <fullName evidence="2">Uncharacterized protein</fullName>
    </submittedName>
</protein>
<evidence type="ECO:0000256" key="1">
    <source>
        <dbReference type="SAM" id="MobiDB-lite"/>
    </source>
</evidence>
<accession>A0A392SEA3</accession>
<evidence type="ECO:0000313" key="3">
    <source>
        <dbReference type="Proteomes" id="UP000265520"/>
    </source>
</evidence>
<dbReference type="Proteomes" id="UP000265520">
    <property type="component" value="Unassembled WGS sequence"/>
</dbReference>
<name>A0A392SEA3_9FABA</name>
<dbReference type="EMBL" id="LXQA010365566">
    <property type="protein sequence ID" value="MCI46979.1"/>
    <property type="molecule type" value="Genomic_DNA"/>
</dbReference>